<dbReference type="EC" id="6.3.5.2" evidence="3 11"/>
<dbReference type="PROSITE" id="PS51553">
    <property type="entry name" value="GMPS_ATP_PPASE"/>
    <property type="match status" value="1"/>
</dbReference>
<dbReference type="InterPro" id="IPR022955">
    <property type="entry name" value="GMP_synthase"/>
</dbReference>
<comment type="caution">
    <text evidence="14">The sequence shown here is derived from an EMBL/GenBank/DDBJ whole genome shotgun (WGS) entry which is preliminary data.</text>
</comment>
<evidence type="ECO:0000256" key="4">
    <source>
        <dbReference type="ARBA" id="ARBA00021562"/>
    </source>
</evidence>
<dbReference type="InterPro" id="IPR014729">
    <property type="entry name" value="Rossmann-like_a/b/a_fold"/>
</dbReference>
<dbReference type="InterPro" id="IPR022310">
    <property type="entry name" value="NAD/GMP_synthase"/>
</dbReference>
<name>A0ABT0LBE2_9GAMM</name>
<evidence type="ECO:0000256" key="2">
    <source>
        <dbReference type="ARBA" id="ARBA00005153"/>
    </source>
</evidence>
<proteinExistence type="inferred from homology"/>
<keyword evidence="10 11" id="KW-0315">Glutamine amidotransferase</keyword>
<dbReference type="NCBIfam" id="NF000848">
    <property type="entry name" value="PRK00074.1"/>
    <property type="match status" value="1"/>
</dbReference>
<evidence type="ECO:0000256" key="11">
    <source>
        <dbReference type="HAMAP-Rule" id="MF_00344"/>
    </source>
</evidence>
<dbReference type="InterPro" id="IPR029062">
    <property type="entry name" value="Class_I_gatase-like"/>
</dbReference>
<keyword evidence="8 11" id="KW-0658">Purine biosynthesis</keyword>
<evidence type="ECO:0000313" key="15">
    <source>
        <dbReference type="Proteomes" id="UP001203423"/>
    </source>
</evidence>
<dbReference type="EMBL" id="JAKIKS010000037">
    <property type="protein sequence ID" value="MCL1125002.1"/>
    <property type="molecule type" value="Genomic_DNA"/>
</dbReference>
<comment type="function">
    <text evidence="1 11">Catalyzes the synthesis of GMP from XMP.</text>
</comment>
<feature type="binding site" evidence="12">
    <location>
        <begin position="235"/>
        <end position="241"/>
    </location>
    <ligand>
        <name>ATP</name>
        <dbReference type="ChEBI" id="CHEBI:30616"/>
    </ligand>
</feature>
<reference evidence="14 15" key="1">
    <citation type="submission" date="2022-01" db="EMBL/GenBank/DDBJ databases">
        <title>Whole genome-based taxonomy of the Shewanellaceae.</title>
        <authorList>
            <person name="Martin-Rodriguez A.J."/>
        </authorList>
    </citation>
    <scope>NUCLEOTIDE SEQUENCE [LARGE SCALE GENOMIC DNA]</scope>
    <source>
        <strain evidence="14 15">DSM 17177</strain>
    </source>
</reference>
<dbReference type="SUPFAM" id="SSF52402">
    <property type="entry name" value="Adenine nucleotide alpha hydrolases-like"/>
    <property type="match status" value="1"/>
</dbReference>
<dbReference type="InterPro" id="IPR001674">
    <property type="entry name" value="GMP_synth_C"/>
</dbReference>
<dbReference type="SUPFAM" id="SSF54810">
    <property type="entry name" value="GMP synthetase C-terminal dimerisation domain"/>
    <property type="match status" value="1"/>
</dbReference>
<sequence length="525" mass="58124">MSNIHEHKILILDFGSQYTQLIARRIREIGVYCELWAWDVSEEQIREYAPNGIILAGGPESVTAAHSPRAADYVFNAGVPVLGICYGMQTMSAQLGGEVIEGVGEGEFGYAQVKLETQSAFFKDIEDALSDDGAPLLDVWMSHGDKVSKIPAGFVTVASTDTCPFAAIANEDKHFYGVQFHPEVTHTRQGLRMLENFALRICQCEANWKPSSIIEDAIARLKAQIGDDEVILGLSGGVDSSVVAMLLHRAIGDKLTCVFVDNGLLRLNEATQVLDMFGDRFGLKIVHVEAENRFLDALKGEADPEAKRKIIGHVFVDIFDEESKQCANAKWLAQGTIYPDVIESAGSATGKAHVIKSHHNVGGLPDDMDLGLVEPLRELFKDEVRKIGLELGLPYDMLYRHPFPGPGLGVRVLGEVKKEYCDLLRRADAIFIEELHNADLYHKVSQAFTVFLPVRSVGVMGDGRKYDWVVSLRAVETIDFMTAHWAHLPYDFLGRVSNRIINEIDGISRVVYDISGKPPATIEWE</sequence>
<evidence type="ECO:0000256" key="8">
    <source>
        <dbReference type="ARBA" id="ARBA00022755"/>
    </source>
</evidence>
<dbReference type="Gene3D" id="3.40.50.880">
    <property type="match status" value="1"/>
</dbReference>
<dbReference type="GO" id="GO:0003922">
    <property type="term" value="F:GMP synthase (glutamine-hydrolyzing) activity"/>
    <property type="evidence" value="ECO:0007669"/>
    <property type="project" value="UniProtKB-EC"/>
</dbReference>
<dbReference type="Gene3D" id="3.40.50.620">
    <property type="entry name" value="HUPs"/>
    <property type="match status" value="1"/>
</dbReference>
<keyword evidence="15" id="KW-1185">Reference proteome</keyword>
<comment type="subunit">
    <text evidence="11">Homodimer.</text>
</comment>
<keyword evidence="5 11" id="KW-0436">Ligase</keyword>
<dbReference type="PRINTS" id="PR00099">
    <property type="entry name" value="CPSGATASE"/>
</dbReference>
<protein>
    <recommendedName>
        <fullName evidence="4 11">GMP synthase [glutamine-hydrolyzing]</fullName>
        <ecNumber evidence="3 11">6.3.5.2</ecNumber>
    </recommendedName>
    <alternativeName>
        <fullName evidence="11">GMP synthetase</fullName>
    </alternativeName>
    <alternativeName>
        <fullName evidence="11">Glutamine amidotransferase</fullName>
    </alternativeName>
</protein>
<keyword evidence="6 11" id="KW-0547">Nucleotide-binding</keyword>
<dbReference type="InterPro" id="IPR004739">
    <property type="entry name" value="GMP_synth_GATase"/>
</dbReference>
<evidence type="ECO:0000256" key="3">
    <source>
        <dbReference type="ARBA" id="ARBA00012746"/>
    </source>
</evidence>
<organism evidence="14 15">
    <name type="scientific">Shewanella surugensis</name>
    <dbReference type="NCBI Taxonomy" id="212020"/>
    <lineage>
        <taxon>Bacteria</taxon>
        <taxon>Pseudomonadati</taxon>
        <taxon>Pseudomonadota</taxon>
        <taxon>Gammaproteobacteria</taxon>
        <taxon>Alteromonadales</taxon>
        <taxon>Shewanellaceae</taxon>
        <taxon>Shewanella</taxon>
    </lineage>
</organism>
<dbReference type="Proteomes" id="UP001203423">
    <property type="component" value="Unassembled WGS sequence"/>
</dbReference>
<dbReference type="PRINTS" id="PR00097">
    <property type="entry name" value="ANTSNTHASEII"/>
</dbReference>
<dbReference type="PANTHER" id="PTHR11922">
    <property type="entry name" value="GMP SYNTHASE-RELATED"/>
    <property type="match status" value="1"/>
</dbReference>
<dbReference type="PRINTS" id="PR00096">
    <property type="entry name" value="GATASE"/>
</dbReference>
<dbReference type="CDD" id="cd01742">
    <property type="entry name" value="GATase1_GMP_Synthase"/>
    <property type="match status" value="1"/>
</dbReference>
<evidence type="ECO:0000256" key="9">
    <source>
        <dbReference type="ARBA" id="ARBA00022840"/>
    </source>
</evidence>
<keyword evidence="9 11" id="KW-0067">ATP-binding</keyword>
<feature type="active site" description="Nucleophile" evidence="11">
    <location>
        <position position="85"/>
    </location>
</feature>
<dbReference type="SUPFAM" id="SSF52317">
    <property type="entry name" value="Class I glutamine amidotransferase-like"/>
    <property type="match status" value="1"/>
</dbReference>
<dbReference type="InterPro" id="IPR025777">
    <property type="entry name" value="GMPS_ATP_PPase_dom"/>
</dbReference>
<evidence type="ECO:0000256" key="7">
    <source>
        <dbReference type="ARBA" id="ARBA00022749"/>
    </source>
</evidence>
<dbReference type="PROSITE" id="PS51273">
    <property type="entry name" value="GATASE_TYPE_1"/>
    <property type="match status" value="1"/>
</dbReference>
<dbReference type="Pfam" id="PF00117">
    <property type="entry name" value="GATase"/>
    <property type="match status" value="1"/>
</dbReference>
<evidence type="ECO:0000256" key="1">
    <source>
        <dbReference type="ARBA" id="ARBA00002332"/>
    </source>
</evidence>
<feature type="domain" description="GMPS ATP-PPase" evidence="13">
    <location>
        <begin position="208"/>
        <end position="400"/>
    </location>
</feature>
<evidence type="ECO:0000313" key="14">
    <source>
        <dbReference type="EMBL" id="MCL1125002.1"/>
    </source>
</evidence>
<dbReference type="Pfam" id="PF00958">
    <property type="entry name" value="GMP_synt_C"/>
    <property type="match status" value="1"/>
</dbReference>
<dbReference type="Pfam" id="PF02540">
    <property type="entry name" value="NAD_synthase"/>
    <property type="match status" value="1"/>
</dbReference>
<dbReference type="NCBIfam" id="TIGR00888">
    <property type="entry name" value="guaA_Nterm"/>
    <property type="match status" value="1"/>
</dbReference>
<dbReference type="NCBIfam" id="TIGR00884">
    <property type="entry name" value="guaA_Cterm"/>
    <property type="match status" value="1"/>
</dbReference>
<evidence type="ECO:0000256" key="5">
    <source>
        <dbReference type="ARBA" id="ARBA00022598"/>
    </source>
</evidence>
<feature type="active site" evidence="11">
    <location>
        <position position="181"/>
    </location>
</feature>
<comment type="pathway">
    <text evidence="2 11">Purine metabolism; GMP biosynthesis; GMP from XMP (L-Gln route): step 1/1.</text>
</comment>
<dbReference type="PANTHER" id="PTHR11922:SF2">
    <property type="entry name" value="GMP SYNTHASE [GLUTAMINE-HYDROLYZING]"/>
    <property type="match status" value="1"/>
</dbReference>
<keyword evidence="7 11" id="KW-0332">GMP biosynthesis</keyword>
<gene>
    <name evidence="11 14" type="primary">guaA</name>
    <name evidence="14" type="ORF">L2764_11080</name>
</gene>
<dbReference type="CDD" id="cd01997">
    <property type="entry name" value="GMP_synthase_C"/>
    <property type="match status" value="1"/>
</dbReference>
<evidence type="ECO:0000256" key="12">
    <source>
        <dbReference type="PROSITE-ProRule" id="PRU00886"/>
    </source>
</evidence>
<dbReference type="Gene3D" id="3.30.300.10">
    <property type="match status" value="1"/>
</dbReference>
<evidence type="ECO:0000259" key="13">
    <source>
        <dbReference type="PROSITE" id="PS51553"/>
    </source>
</evidence>
<comment type="catalytic activity">
    <reaction evidence="11">
        <text>XMP + L-glutamine + ATP + H2O = GMP + L-glutamate + AMP + diphosphate + 2 H(+)</text>
        <dbReference type="Rhea" id="RHEA:11680"/>
        <dbReference type="ChEBI" id="CHEBI:15377"/>
        <dbReference type="ChEBI" id="CHEBI:15378"/>
        <dbReference type="ChEBI" id="CHEBI:29985"/>
        <dbReference type="ChEBI" id="CHEBI:30616"/>
        <dbReference type="ChEBI" id="CHEBI:33019"/>
        <dbReference type="ChEBI" id="CHEBI:57464"/>
        <dbReference type="ChEBI" id="CHEBI:58115"/>
        <dbReference type="ChEBI" id="CHEBI:58359"/>
        <dbReference type="ChEBI" id="CHEBI:456215"/>
        <dbReference type="EC" id="6.3.5.2"/>
    </reaction>
</comment>
<feature type="active site" evidence="11">
    <location>
        <position position="183"/>
    </location>
</feature>
<dbReference type="HAMAP" id="MF_00344">
    <property type="entry name" value="GMP_synthase"/>
    <property type="match status" value="1"/>
</dbReference>
<evidence type="ECO:0000256" key="6">
    <source>
        <dbReference type="ARBA" id="ARBA00022741"/>
    </source>
</evidence>
<evidence type="ECO:0000256" key="10">
    <source>
        <dbReference type="ARBA" id="ARBA00022962"/>
    </source>
</evidence>
<dbReference type="RefSeq" id="WP_248940277.1">
    <property type="nucleotide sequence ID" value="NZ_JAKIKS010000037.1"/>
</dbReference>
<dbReference type="InterPro" id="IPR017926">
    <property type="entry name" value="GATASE"/>
</dbReference>
<accession>A0ABT0LBE2</accession>